<sequence>MDAEKFVDKEGVKEIIILGTGNSCIYCDFVGEVWGVNGAYYIKKRMPEKHQDKFHLEKLFMCDFMWSAEGQLNFHLGEINNLKKEYGAELISLHPMKLGKHKLECKYFPYKRIVKKFSSDYFTDTITYMIAYALDKYSVVKENEHGVLRPELTRPLRLKFAGVDMCTTLEYQVSKGGVEFWVSKAHTMGAEIEITPGSQILKNPRGVPYGHRRKYKIKDIDPYGVLDGKKQKEEKDELA</sequence>
<evidence type="ECO:0000313" key="1">
    <source>
        <dbReference type="EMBL" id="KKN36495.1"/>
    </source>
</evidence>
<dbReference type="EMBL" id="LAZR01001962">
    <property type="protein sequence ID" value="KKN36495.1"/>
    <property type="molecule type" value="Genomic_DNA"/>
</dbReference>
<proteinExistence type="predicted"/>
<organism evidence="1">
    <name type="scientific">marine sediment metagenome</name>
    <dbReference type="NCBI Taxonomy" id="412755"/>
    <lineage>
        <taxon>unclassified sequences</taxon>
        <taxon>metagenomes</taxon>
        <taxon>ecological metagenomes</taxon>
    </lineage>
</organism>
<gene>
    <name evidence="1" type="ORF">LCGC14_0773180</name>
</gene>
<comment type="caution">
    <text evidence="1">The sequence shown here is derived from an EMBL/GenBank/DDBJ whole genome shotgun (WGS) entry which is preliminary data.</text>
</comment>
<protein>
    <submittedName>
        <fullName evidence="1">Uncharacterized protein</fullName>
    </submittedName>
</protein>
<name>A0A0F9PXX7_9ZZZZ</name>
<reference evidence="1" key="1">
    <citation type="journal article" date="2015" name="Nature">
        <title>Complex archaea that bridge the gap between prokaryotes and eukaryotes.</title>
        <authorList>
            <person name="Spang A."/>
            <person name="Saw J.H."/>
            <person name="Jorgensen S.L."/>
            <person name="Zaremba-Niedzwiedzka K."/>
            <person name="Martijn J."/>
            <person name="Lind A.E."/>
            <person name="van Eijk R."/>
            <person name="Schleper C."/>
            <person name="Guy L."/>
            <person name="Ettema T.J."/>
        </authorList>
    </citation>
    <scope>NUCLEOTIDE SEQUENCE</scope>
</reference>
<accession>A0A0F9PXX7</accession>
<dbReference type="AlphaFoldDB" id="A0A0F9PXX7"/>